<dbReference type="SUPFAM" id="SSF53448">
    <property type="entry name" value="Nucleotide-diphospho-sugar transferases"/>
    <property type="match status" value="1"/>
</dbReference>
<evidence type="ECO:0000256" key="2">
    <source>
        <dbReference type="ARBA" id="ARBA00006739"/>
    </source>
</evidence>
<reference evidence="7" key="1">
    <citation type="journal article" date="2019" name="Int. J. Syst. Evol. Microbiol.">
        <title>The Global Catalogue of Microorganisms (GCM) 10K type strain sequencing project: providing services to taxonomists for standard genome sequencing and annotation.</title>
        <authorList>
            <consortium name="The Broad Institute Genomics Platform"/>
            <consortium name="The Broad Institute Genome Sequencing Center for Infectious Disease"/>
            <person name="Wu L."/>
            <person name="Ma J."/>
        </authorList>
    </citation>
    <scope>NUCLEOTIDE SEQUENCE [LARGE SCALE GENOMIC DNA]</scope>
    <source>
        <strain evidence="7">JCM 10083</strain>
    </source>
</reference>
<organism evidence="6 7">
    <name type="scientific">Streptosporangium amethystogenes subsp. fukuiense</name>
    <dbReference type="NCBI Taxonomy" id="698418"/>
    <lineage>
        <taxon>Bacteria</taxon>
        <taxon>Bacillati</taxon>
        <taxon>Actinomycetota</taxon>
        <taxon>Actinomycetes</taxon>
        <taxon>Streptosporangiales</taxon>
        <taxon>Streptosporangiaceae</taxon>
        <taxon>Streptosporangium</taxon>
    </lineage>
</organism>
<evidence type="ECO:0000313" key="7">
    <source>
        <dbReference type="Proteomes" id="UP001596514"/>
    </source>
</evidence>
<keyword evidence="3 6" id="KW-0328">Glycosyltransferase</keyword>
<evidence type="ECO:0000313" key="6">
    <source>
        <dbReference type="EMBL" id="MFC7603196.1"/>
    </source>
</evidence>
<comment type="pathway">
    <text evidence="1">Cell wall biogenesis; cell wall polysaccharide biosynthesis.</text>
</comment>
<dbReference type="EMBL" id="JBHTEE010000001">
    <property type="protein sequence ID" value="MFC7603196.1"/>
    <property type="molecule type" value="Genomic_DNA"/>
</dbReference>
<dbReference type="PANTHER" id="PTHR43179:SF12">
    <property type="entry name" value="GALACTOFURANOSYLTRANSFERASE GLFT2"/>
    <property type="match status" value="1"/>
</dbReference>
<dbReference type="InterPro" id="IPR001173">
    <property type="entry name" value="Glyco_trans_2-like"/>
</dbReference>
<gene>
    <name evidence="6" type="ORF">ACFQVD_24105</name>
</gene>
<accession>A0ABW2T5V6</accession>
<feature type="domain" description="Glycosyltransferase 2-like" evidence="5">
    <location>
        <begin position="5"/>
        <end position="163"/>
    </location>
</feature>
<comment type="similarity">
    <text evidence="2">Belongs to the glycosyltransferase 2 family.</text>
</comment>
<dbReference type="Gene3D" id="3.90.550.10">
    <property type="entry name" value="Spore Coat Polysaccharide Biosynthesis Protein SpsA, Chain A"/>
    <property type="match status" value="1"/>
</dbReference>
<protein>
    <submittedName>
        <fullName evidence="6">Glycosyltransferase family 2 protein</fullName>
        <ecNumber evidence="6">2.4.-.-</ecNumber>
    </submittedName>
</protein>
<evidence type="ECO:0000256" key="4">
    <source>
        <dbReference type="ARBA" id="ARBA00022679"/>
    </source>
</evidence>
<dbReference type="GO" id="GO:0016757">
    <property type="term" value="F:glycosyltransferase activity"/>
    <property type="evidence" value="ECO:0007669"/>
    <property type="project" value="UniProtKB-KW"/>
</dbReference>
<evidence type="ECO:0000256" key="3">
    <source>
        <dbReference type="ARBA" id="ARBA00022676"/>
    </source>
</evidence>
<keyword evidence="7" id="KW-1185">Reference proteome</keyword>
<dbReference type="RefSeq" id="WP_343980403.1">
    <property type="nucleotide sequence ID" value="NZ_BAAAGK010000198.1"/>
</dbReference>
<comment type="caution">
    <text evidence="6">The sequence shown here is derived from an EMBL/GenBank/DDBJ whole genome shotgun (WGS) entry which is preliminary data.</text>
</comment>
<dbReference type="Pfam" id="PF00535">
    <property type="entry name" value="Glycos_transf_2"/>
    <property type="match status" value="1"/>
</dbReference>
<name>A0ABW2T5V6_9ACTN</name>
<dbReference type="EC" id="2.4.-.-" evidence="6"/>
<dbReference type="InterPro" id="IPR029044">
    <property type="entry name" value="Nucleotide-diphossugar_trans"/>
</dbReference>
<dbReference type="Proteomes" id="UP001596514">
    <property type="component" value="Unassembled WGS sequence"/>
</dbReference>
<sequence length="293" mass="33055">MKISCVILTMGNRIPELDRAVESALNQVDGDVEVVIVGNGTDVPELSATVPEGSSASIRSVRLSHNTGIPAGRNRGVEECTGDVVLFLDDDGWYADQWLVSHLRERFSTEHDLAVVSFRVKDPDGGIGQRRHVPRLRAGDPERSSPVTTFLGGACAIRRSAFLQVGGLPERFFYAHEETDLAWRLLGEGYRIEYDAKTVMYHPQVPPTRHTDFYRLNARNRVWLARRNLPWVLATLYLLNWSVLTLIRERSGPALRAWFKGFGEGLREPAGERRPMGWKTAWRMLRLGRPPIV</sequence>
<evidence type="ECO:0000259" key="5">
    <source>
        <dbReference type="Pfam" id="PF00535"/>
    </source>
</evidence>
<keyword evidence="4 6" id="KW-0808">Transferase</keyword>
<evidence type="ECO:0000256" key="1">
    <source>
        <dbReference type="ARBA" id="ARBA00004776"/>
    </source>
</evidence>
<dbReference type="PANTHER" id="PTHR43179">
    <property type="entry name" value="RHAMNOSYLTRANSFERASE WBBL"/>
    <property type="match status" value="1"/>
</dbReference>
<proteinExistence type="inferred from homology"/>